<dbReference type="EMBL" id="CADCVI010000229">
    <property type="protein sequence ID" value="CAA9490926.1"/>
    <property type="molecule type" value="Genomic_DNA"/>
</dbReference>
<gene>
    <name evidence="2" type="ORF">AVDCRST_MAG25-3352</name>
</gene>
<organism evidence="2">
    <name type="scientific">uncultured Rubrobacteraceae bacterium</name>
    <dbReference type="NCBI Taxonomy" id="349277"/>
    <lineage>
        <taxon>Bacteria</taxon>
        <taxon>Bacillati</taxon>
        <taxon>Actinomycetota</taxon>
        <taxon>Rubrobacteria</taxon>
        <taxon>Rubrobacterales</taxon>
        <taxon>Rubrobacteraceae</taxon>
        <taxon>environmental samples</taxon>
    </lineage>
</organism>
<proteinExistence type="predicted"/>
<sequence>MDKEAGRSARRRGERRTRPGRSTVWLGNAEGFQMHDIPALDVLDVRLFD</sequence>
<evidence type="ECO:0000256" key="1">
    <source>
        <dbReference type="SAM" id="MobiDB-lite"/>
    </source>
</evidence>
<dbReference type="AlphaFoldDB" id="A0A6J4SB37"/>
<reference evidence="2" key="1">
    <citation type="submission" date="2020-02" db="EMBL/GenBank/DDBJ databases">
        <authorList>
            <person name="Meier V. D."/>
        </authorList>
    </citation>
    <scope>NUCLEOTIDE SEQUENCE</scope>
    <source>
        <strain evidence="2">AVDCRST_MAG25</strain>
    </source>
</reference>
<protein>
    <submittedName>
        <fullName evidence="2">Uncharacterized protein</fullName>
    </submittedName>
</protein>
<evidence type="ECO:0000313" key="2">
    <source>
        <dbReference type="EMBL" id="CAA9490926.1"/>
    </source>
</evidence>
<feature type="region of interest" description="Disordered" evidence="1">
    <location>
        <begin position="1"/>
        <end position="23"/>
    </location>
</feature>
<feature type="compositionally biased region" description="Basic residues" evidence="1">
    <location>
        <begin position="8"/>
        <end position="19"/>
    </location>
</feature>
<accession>A0A6J4SB37</accession>
<name>A0A6J4SB37_9ACTN</name>